<dbReference type="Pfam" id="PF03740">
    <property type="entry name" value="PdxJ"/>
    <property type="match status" value="1"/>
</dbReference>
<feature type="binding site" evidence="4">
    <location>
        <begin position="213"/>
        <end position="214"/>
    </location>
    <ligand>
        <name>3-amino-2-oxopropyl phosphate</name>
        <dbReference type="ChEBI" id="CHEBI:57279"/>
    </ligand>
</feature>
<keyword evidence="7" id="KW-1185">Reference proteome</keyword>
<dbReference type="OrthoDB" id="9806590at2"/>
<feature type="binding site" evidence="4">
    <location>
        <position position="7"/>
    </location>
    <ligand>
        <name>3-amino-2-oxopropyl phosphate</name>
        <dbReference type="ChEBI" id="CHEBI:57279"/>
    </ligand>
</feature>
<proteinExistence type="inferred from homology"/>
<feature type="active site" description="Proton acceptor" evidence="4">
    <location>
        <position position="70"/>
    </location>
</feature>
<dbReference type="EC" id="2.6.99.2" evidence="4 5"/>
<dbReference type="GO" id="GO:0008615">
    <property type="term" value="P:pyridoxine biosynthetic process"/>
    <property type="evidence" value="ECO:0007669"/>
    <property type="project" value="UniProtKB-UniRule"/>
</dbReference>
<evidence type="ECO:0000313" key="7">
    <source>
        <dbReference type="Proteomes" id="UP000198324"/>
    </source>
</evidence>
<keyword evidence="1 4" id="KW-0963">Cytoplasm</keyword>
<feature type="binding site" evidence="4">
    <location>
        <position position="100"/>
    </location>
    <ligand>
        <name>1-deoxy-D-xylulose 5-phosphate</name>
        <dbReference type="ChEBI" id="CHEBI:57792"/>
    </ligand>
</feature>
<comment type="similarity">
    <text evidence="4">Belongs to the PNP synthase family.</text>
</comment>
<dbReference type="Gene3D" id="3.20.20.70">
    <property type="entry name" value="Aldolase class I"/>
    <property type="match status" value="1"/>
</dbReference>
<dbReference type="GO" id="GO:0005829">
    <property type="term" value="C:cytosol"/>
    <property type="evidence" value="ECO:0007669"/>
    <property type="project" value="TreeGrafter"/>
</dbReference>
<dbReference type="GO" id="GO:0033856">
    <property type="term" value="F:pyridoxine 5'-phosphate synthase activity"/>
    <property type="evidence" value="ECO:0007669"/>
    <property type="project" value="UniProtKB-UniRule"/>
</dbReference>
<feature type="binding site" evidence="4">
    <location>
        <position position="192"/>
    </location>
    <ligand>
        <name>3-amino-2-oxopropyl phosphate</name>
        <dbReference type="ChEBI" id="CHEBI:57279"/>
    </ligand>
</feature>
<keyword evidence="2 4" id="KW-0808">Transferase</keyword>
<dbReference type="SUPFAM" id="SSF63892">
    <property type="entry name" value="Pyridoxine 5'-phosphate synthase"/>
    <property type="match status" value="1"/>
</dbReference>
<dbReference type="PANTHER" id="PTHR30456:SF0">
    <property type="entry name" value="PYRIDOXINE 5'-PHOSPHATE SYNTHASE"/>
    <property type="match status" value="1"/>
</dbReference>
<dbReference type="Proteomes" id="UP000198324">
    <property type="component" value="Unassembled WGS sequence"/>
</dbReference>
<feature type="active site" description="Proton donor" evidence="4">
    <location>
        <position position="191"/>
    </location>
</feature>
<sequence>MPLLCVNVDHVATLRQARLGREPDPVLAAHEAELGGATGIIVHLREDRRHIQDRDVELLRRTVNTRLNLEMAATREMQQIALTIGPNTVCLVPEKRQELTTEGGLNCVGREGEFSSFLAPLLERDITASLFIDADPAQIEAASQTGAQFVELHTGHYANARTPEARQAEFRKIVDGVRRAQSLGLKVNLGHGLGYVNVLPFAKVPGIVEYSIGHSIMARAVYTGLRRATRDMVDILRGFVD</sequence>
<evidence type="ECO:0000313" key="6">
    <source>
        <dbReference type="EMBL" id="SNR79158.1"/>
    </source>
</evidence>
<comment type="pathway">
    <text evidence="4">Cofactor biosynthesis; pyridoxine 5'-phosphate biosynthesis; pyridoxine 5'-phosphate from D-erythrose 4-phosphate: step 5/5.</text>
</comment>
<feature type="binding site" evidence="4">
    <location>
        <position position="18"/>
    </location>
    <ligand>
        <name>3-amino-2-oxopropyl phosphate</name>
        <dbReference type="ChEBI" id="CHEBI:57279"/>
    </ligand>
</feature>
<dbReference type="NCBIfam" id="TIGR00559">
    <property type="entry name" value="pdxJ"/>
    <property type="match status" value="1"/>
</dbReference>
<organism evidence="6 7">
    <name type="scientific">Humidesulfovibrio mexicanus</name>
    <dbReference type="NCBI Taxonomy" id="147047"/>
    <lineage>
        <taxon>Bacteria</taxon>
        <taxon>Pseudomonadati</taxon>
        <taxon>Thermodesulfobacteriota</taxon>
        <taxon>Desulfovibrionia</taxon>
        <taxon>Desulfovibrionales</taxon>
        <taxon>Desulfovibrionaceae</taxon>
        <taxon>Humidesulfovibrio</taxon>
    </lineage>
</organism>
<reference evidence="6 7" key="1">
    <citation type="submission" date="2017-06" db="EMBL/GenBank/DDBJ databases">
        <authorList>
            <person name="Kim H.J."/>
            <person name="Triplett B.A."/>
        </authorList>
    </citation>
    <scope>NUCLEOTIDE SEQUENCE [LARGE SCALE GENOMIC DNA]</scope>
    <source>
        <strain evidence="6 7">DSM 13116</strain>
    </source>
</reference>
<feature type="site" description="Transition state stabilizer" evidence="4">
    <location>
        <position position="151"/>
    </location>
</feature>
<dbReference type="InterPro" id="IPR004569">
    <property type="entry name" value="PyrdxlP_synth_PdxJ"/>
</dbReference>
<dbReference type="InterPro" id="IPR013785">
    <property type="entry name" value="Aldolase_TIM"/>
</dbReference>
<comment type="function">
    <text evidence="4">Catalyzes the complicated ring closure reaction between the two acyclic compounds 1-deoxy-D-xylulose-5-phosphate (DXP) and 3-amino-2-oxopropyl phosphate (1-amino-acetone-3-phosphate or AAP) to form pyridoxine 5'-phosphate (PNP) and inorganic phosphate.</text>
</comment>
<evidence type="ECO:0000256" key="4">
    <source>
        <dbReference type="HAMAP-Rule" id="MF_00279"/>
    </source>
</evidence>
<dbReference type="CDD" id="cd00003">
    <property type="entry name" value="PNPsynthase"/>
    <property type="match status" value="1"/>
</dbReference>
<dbReference type="PANTHER" id="PTHR30456">
    <property type="entry name" value="PYRIDOXINE 5'-PHOSPHATE SYNTHASE"/>
    <property type="match status" value="1"/>
</dbReference>
<feature type="binding site" evidence="4">
    <location>
        <begin position="9"/>
        <end position="10"/>
    </location>
    <ligand>
        <name>1-deoxy-D-xylulose 5-phosphate</name>
        <dbReference type="ChEBI" id="CHEBI:57792"/>
    </ligand>
</feature>
<name>A0A238Z850_9BACT</name>
<comment type="subcellular location">
    <subcellularLocation>
        <location evidence="4">Cytoplasm</location>
    </subcellularLocation>
</comment>
<dbReference type="NCBIfam" id="NF003625">
    <property type="entry name" value="PRK05265.1-3"/>
    <property type="match status" value="1"/>
</dbReference>
<accession>A0A238Z850</accession>
<evidence type="ECO:0000256" key="5">
    <source>
        <dbReference type="NCBIfam" id="TIGR00559"/>
    </source>
</evidence>
<dbReference type="AlphaFoldDB" id="A0A238Z850"/>
<gene>
    <name evidence="4" type="primary">pdxJ</name>
    <name evidence="6" type="ORF">SAMN04488503_1307</name>
</gene>
<feature type="binding site" evidence="4">
    <location>
        <position position="45"/>
    </location>
    <ligand>
        <name>1-deoxy-D-xylulose 5-phosphate</name>
        <dbReference type="ChEBI" id="CHEBI:57792"/>
    </ligand>
</feature>
<dbReference type="RefSeq" id="WP_089272920.1">
    <property type="nucleotide sequence ID" value="NZ_FZOC01000002.1"/>
</dbReference>
<evidence type="ECO:0000256" key="3">
    <source>
        <dbReference type="ARBA" id="ARBA00023096"/>
    </source>
</evidence>
<dbReference type="NCBIfam" id="NF003627">
    <property type="entry name" value="PRK05265.1-5"/>
    <property type="match status" value="1"/>
</dbReference>
<comment type="subunit">
    <text evidence="4">Homooctamer; tetramer of dimers.</text>
</comment>
<feature type="active site" description="Proton acceptor" evidence="4">
    <location>
        <position position="43"/>
    </location>
</feature>
<dbReference type="HAMAP" id="MF_00279">
    <property type="entry name" value="PdxJ"/>
    <property type="match status" value="1"/>
</dbReference>
<dbReference type="EMBL" id="FZOC01000002">
    <property type="protein sequence ID" value="SNR79158.1"/>
    <property type="molecule type" value="Genomic_DNA"/>
</dbReference>
<protein>
    <recommendedName>
        <fullName evidence="4 5">Pyridoxine 5'-phosphate synthase</fullName>
        <shortName evidence="4">PNP synthase</shortName>
        <ecNumber evidence="4 5">2.6.99.2</ecNumber>
    </recommendedName>
</protein>
<comment type="catalytic activity">
    <reaction evidence="4">
        <text>3-amino-2-oxopropyl phosphate + 1-deoxy-D-xylulose 5-phosphate = pyridoxine 5'-phosphate + phosphate + 2 H2O + H(+)</text>
        <dbReference type="Rhea" id="RHEA:15265"/>
        <dbReference type="ChEBI" id="CHEBI:15377"/>
        <dbReference type="ChEBI" id="CHEBI:15378"/>
        <dbReference type="ChEBI" id="CHEBI:43474"/>
        <dbReference type="ChEBI" id="CHEBI:57279"/>
        <dbReference type="ChEBI" id="CHEBI:57792"/>
        <dbReference type="ChEBI" id="CHEBI:58589"/>
        <dbReference type="EC" id="2.6.99.2"/>
    </reaction>
</comment>
<dbReference type="UniPathway" id="UPA00244">
    <property type="reaction ID" value="UER00313"/>
</dbReference>
<dbReference type="InterPro" id="IPR036130">
    <property type="entry name" value="Pyridoxine-5'_phos_synth"/>
</dbReference>
<feature type="binding site" evidence="4">
    <location>
        <position position="50"/>
    </location>
    <ligand>
        <name>1-deoxy-D-xylulose 5-phosphate</name>
        <dbReference type="ChEBI" id="CHEBI:57792"/>
    </ligand>
</feature>
<evidence type="ECO:0000256" key="2">
    <source>
        <dbReference type="ARBA" id="ARBA00022679"/>
    </source>
</evidence>
<keyword evidence="3 4" id="KW-0664">Pyridoxine biosynthesis</keyword>
<evidence type="ECO:0000256" key="1">
    <source>
        <dbReference type="ARBA" id="ARBA00022490"/>
    </source>
</evidence>